<accession>A0A0L8IG56</accession>
<name>A0A0L8IG56_OCTBM</name>
<sequence length="54" mass="6774">MRLNFSYFLLMRSYTNETSQWLLTYHQHAHVFIYVCVCRYISMINMVEVWEIYE</sequence>
<evidence type="ECO:0000313" key="1">
    <source>
        <dbReference type="EMBL" id="KOG00009.1"/>
    </source>
</evidence>
<proteinExistence type="predicted"/>
<protein>
    <submittedName>
        <fullName evidence="1">Uncharacterized protein</fullName>
    </submittedName>
</protein>
<dbReference type="EMBL" id="KQ415862">
    <property type="protein sequence ID" value="KOG00009.1"/>
    <property type="molecule type" value="Genomic_DNA"/>
</dbReference>
<reference evidence="1" key="1">
    <citation type="submission" date="2015-07" db="EMBL/GenBank/DDBJ databases">
        <title>MeaNS - Measles Nucleotide Surveillance Program.</title>
        <authorList>
            <person name="Tran T."/>
            <person name="Druce J."/>
        </authorList>
    </citation>
    <scope>NUCLEOTIDE SEQUENCE</scope>
    <source>
        <strain evidence="1">UCB-OBI-ISO-001</strain>
        <tissue evidence="1">Gonad</tissue>
    </source>
</reference>
<organism evidence="1">
    <name type="scientific">Octopus bimaculoides</name>
    <name type="common">California two-spotted octopus</name>
    <dbReference type="NCBI Taxonomy" id="37653"/>
    <lineage>
        <taxon>Eukaryota</taxon>
        <taxon>Metazoa</taxon>
        <taxon>Spiralia</taxon>
        <taxon>Lophotrochozoa</taxon>
        <taxon>Mollusca</taxon>
        <taxon>Cephalopoda</taxon>
        <taxon>Coleoidea</taxon>
        <taxon>Octopodiformes</taxon>
        <taxon>Octopoda</taxon>
        <taxon>Incirrata</taxon>
        <taxon>Octopodidae</taxon>
        <taxon>Octopus</taxon>
    </lineage>
</organism>
<dbReference type="AlphaFoldDB" id="A0A0L8IG56"/>
<gene>
    <name evidence="1" type="ORF">OCBIM_22009176mg</name>
</gene>